<organism evidence="1">
    <name type="scientific">uncultured Nocardioidaceae bacterium</name>
    <dbReference type="NCBI Taxonomy" id="253824"/>
    <lineage>
        <taxon>Bacteria</taxon>
        <taxon>Bacillati</taxon>
        <taxon>Actinomycetota</taxon>
        <taxon>Actinomycetes</taxon>
        <taxon>Propionibacteriales</taxon>
        <taxon>Nocardioidaceae</taxon>
        <taxon>environmental samples</taxon>
    </lineage>
</organism>
<protein>
    <recommendedName>
        <fullName evidence="2">DUF2505 domain-containing protein</fullName>
    </recommendedName>
</protein>
<gene>
    <name evidence="1" type="ORF">AVDCRST_MAG29-481</name>
</gene>
<proteinExistence type="predicted"/>
<reference evidence="1" key="1">
    <citation type="submission" date="2020-02" db="EMBL/GenBank/DDBJ databases">
        <authorList>
            <person name="Meier V. D."/>
        </authorList>
    </citation>
    <scope>NUCLEOTIDE SEQUENCE</scope>
    <source>
        <strain evidence="1">AVDCRST_MAG29</strain>
    </source>
</reference>
<sequence>MEMTETLSYKADPAAVFDMLCDRSWREQVCESINALDYDVQVAPAGAGITVTTRRTMPAAVPDAVRKLTGETITVTQVERWGAASSDGSRSADLDVAVAGQPAGMRGTIRLSPSGSGSNEVFSGDVKVSVPFIGRRIEPEIVKVFRAFIDKEGEVGRSYLAAR</sequence>
<dbReference type="AlphaFoldDB" id="A0A6J4L2E3"/>
<dbReference type="Pfam" id="PF10698">
    <property type="entry name" value="DUF2505"/>
    <property type="match status" value="1"/>
</dbReference>
<dbReference type="InterPro" id="IPR019639">
    <property type="entry name" value="DUF2505"/>
</dbReference>
<accession>A0A6J4L2E3</accession>
<dbReference type="EMBL" id="CADCUG010000028">
    <property type="protein sequence ID" value="CAA9320282.1"/>
    <property type="molecule type" value="Genomic_DNA"/>
</dbReference>
<evidence type="ECO:0008006" key="2">
    <source>
        <dbReference type="Google" id="ProtNLM"/>
    </source>
</evidence>
<evidence type="ECO:0000313" key="1">
    <source>
        <dbReference type="EMBL" id="CAA9320282.1"/>
    </source>
</evidence>
<name>A0A6J4L2E3_9ACTN</name>